<evidence type="ECO:0000313" key="2">
    <source>
        <dbReference type="EMBL" id="ADQ52936.1"/>
    </source>
</evidence>
<reference evidence="2 3" key="1">
    <citation type="journal article" date="2010" name="Virol. J.">
        <title>Genomes of the T4-related bacteriophages as windows on microbial genome evolution.</title>
        <authorList>
            <person name="Petrov V.M."/>
            <person name="Ratnayaka S."/>
            <person name="Nolan J.M."/>
            <person name="Miller E.S."/>
            <person name="Karam J.D."/>
        </authorList>
    </citation>
    <scope>NUCLEOTIDE SEQUENCE [LARGE SCALE GENOMIC DNA]</scope>
</reference>
<dbReference type="EMBL" id="GU396103">
    <property type="protein sequence ID" value="ADQ52936.1"/>
    <property type="molecule type" value="Genomic_DNA"/>
</dbReference>
<keyword evidence="3" id="KW-1185">Reference proteome</keyword>
<dbReference type="OrthoDB" id="25702at10239"/>
<evidence type="ECO:0000256" key="1">
    <source>
        <dbReference type="SAM" id="MobiDB-lite"/>
    </source>
</evidence>
<name>E5DQF0_9CAUD</name>
<organism evidence="2 3">
    <name type="scientific">Aeromonas phage PX29</name>
    <dbReference type="NCBI Taxonomy" id="926067"/>
    <lineage>
        <taxon>Viruses</taxon>
        <taxon>Duplodnaviria</taxon>
        <taxon>Heunggongvirae</taxon>
        <taxon>Uroviricota</taxon>
        <taxon>Caudoviricetes</taxon>
        <taxon>Pantevenvirales</taxon>
        <taxon>Straboviridae</taxon>
        <taxon>Angelvirus</taxon>
        <taxon>Angelvirus px29</taxon>
    </lineage>
</organism>
<gene>
    <name evidence="2" type="primary">68</name>
    <name evidence="2" type="ORF">PX29p217</name>
</gene>
<feature type="region of interest" description="Disordered" evidence="1">
    <location>
        <begin position="105"/>
        <end position="158"/>
    </location>
</feature>
<sequence>MSIEQVTAKWKASLQGRIIESDEELDILASLVEAHKPHLATKLAEMKNILGDSVEIVLENMLNTDEAIDALAMLSINEAEEDIQETIVKRVNALGIVSRIKDRQTRERQATQTTGLSKSARRQIARKAAKTKRSHPSITRKAVRKQKKAMKKRDQMGL</sequence>
<dbReference type="PIRSF" id="PIRSF004377">
    <property type="entry name" value="Phage_prohead_core"/>
    <property type="match status" value="1"/>
</dbReference>
<evidence type="ECO:0000313" key="3">
    <source>
        <dbReference type="Proteomes" id="UP000008726"/>
    </source>
</evidence>
<dbReference type="RefSeq" id="YP_009011646.1">
    <property type="nucleotide sequence ID" value="NC_023688.1"/>
</dbReference>
<dbReference type="InterPro" id="IPR016415">
    <property type="entry name" value="Phage_T4_Gp68"/>
</dbReference>
<proteinExistence type="predicted"/>
<accession>E5DQF0</accession>
<protein>
    <submittedName>
        <fullName evidence="2">Gp68 prohead core protein</fullName>
    </submittedName>
</protein>
<feature type="compositionally biased region" description="Basic residues" evidence="1">
    <location>
        <begin position="119"/>
        <end position="135"/>
    </location>
</feature>
<dbReference type="Proteomes" id="UP000008726">
    <property type="component" value="Segment"/>
</dbReference>
<feature type="compositionally biased region" description="Basic residues" evidence="1">
    <location>
        <begin position="141"/>
        <end position="151"/>
    </location>
</feature>
<dbReference type="KEGG" id="vg:18560141"/>
<dbReference type="GeneID" id="18560141"/>